<dbReference type="EMBL" id="FQZR01000018">
    <property type="protein sequence ID" value="SHJ77243.1"/>
    <property type="molecule type" value="Genomic_DNA"/>
</dbReference>
<dbReference type="Pfam" id="PF04985">
    <property type="entry name" value="Phage_tube"/>
    <property type="match status" value="1"/>
</dbReference>
<evidence type="ECO:0000313" key="1">
    <source>
        <dbReference type="EMBL" id="SHJ77243.1"/>
    </source>
</evidence>
<organism evidence="1 2">
    <name type="scientific">Halodesulfovibrio aestuarii</name>
    <dbReference type="NCBI Taxonomy" id="126333"/>
    <lineage>
        <taxon>Bacteria</taxon>
        <taxon>Pseudomonadati</taxon>
        <taxon>Thermodesulfobacteriota</taxon>
        <taxon>Desulfovibrionia</taxon>
        <taxon>Desulfovibrionales</taxon>
        <taxon>Desulfovibrionaceae</taxon>
        <taxon>Halodesulfovibrio</taxon>
    </lineage>
</organism>
<comment type="caution">
    <text evidence="1">The sequence shown here is derived from an EMBL/GenBank/DDBJ whole genome shotgun (WGS) entry which is preliminary data.</text>
</comment>
<evidence type="ECO:0008006" key="3">
    <source>
        <dbReference type="Google" id="ProtNLM"/>
    </source>
</evidence>
<dbReference type="Proteomes" id="UP000184001">
    <property type="component" value="Unassembled WGS sequence"/>
</dbReference>
<gene>
    <name evidence="1" type="ORF">SAMN05660830_03186</name>
</gene>
<dbReference type="RefSeq" id="WP_019999188.1">
    <property type="nucleotide sequence ID" value="NZ_CP192219.1"/>
</dbReference>
<dbReference type="AlphaFoldDB" id="A0A8G2CCC4"/>
<reference evidence="1 2" key="1">
    <citation type="submission" date="2016-11" db="EMBL/GenBank/DDBJ databases">
        <authorList>
            <person name="Varghese N."/>
            <person name="Submissions S."/>
        </authorList>
    </citation>
    <scope>NUCLEOTIDE SEQUENCE [LARGE SCALE GENOMIC DNA]</scope>
    <source>
        <strain evidence="1 2">DSM 17919</strain>
    </source>
</reference>
<proteinExistence type="predicted"/>
<protein>
    <recommendedName>
        <fullName evidence="3">Phage tail protein</fullName>
    </recommendedName>
</protein>
<sequence length="175" mass="19169">MSKQPEKIISFDVYSGSELFMGVADAELPSIEFMSETLSGAGIAGELDSPTIGHTSNMSVKIKFRTATKHALELSAPKRHELTFRASTQARAISNGAALTTFPQKVMVAGTPKSVGLGKYESGKMQDVPVELACDYLKMWLDNKPVVEIDKFNMIHKVGETDYLQQVRKDLGREG</sequence>
<evidence type="ECO:0000313" key="2">
    <source>
        <dbReference type="Proteomes" id="UP000184001"/>
    </source>
</evidence>
<dbReference type="InterPro" id="IPR006498">
    <property type="entry name" value="Tail_tube"/>
</dbReference>
<accession>A0A8G2CCC4</accession>
<name>A0A8G2CCC4_9BACT</name>